<keyword evidence="2" id="KW-1185">Reference proteome</keyword>
<dbReference type="Proteomes" id="UP000094609">
    <property type="component" value="Chromosome"/>
</dbReference>
<dbReference type="KEGG" id="shal:SHALO_2799"/>
<organism evidence="1 2">
    <name type="scientific">Sulfurospirillum halorespirans DSM 13726</name>
    <dbReference type="NCBI Taxonomy" id="1193502"/>
    <lineage>
        <taxon>Bacteria</taxon>
        <taxon>Pseudomonadati</taxon>
        <taxon>Campylobacterota</taxon>
        <taxon>Epsilonproteobacteria</taxon>
        <taxon>Campylobacterales</taxon>
        <taxon>Sulfurospirillaceae</taxon>
        <taxon>Sulfurospirillum</taxon>
    </lineage>
</organism>
<gene>
    <name evidence="1" type="ORF">SHALO_2799</name>
</gene>
<dbReference type="STRING" id="1193502.SHALO_2799"/>
<evidence type="ECO:0000313" key="2">
    <source>
        <dbReference type="Proteomes" id="UP000094609"/>
    </source>
</evidence>
<proteinExistence type="predicted"/>
<reference evidence="2" key="1">
    <citation type="submission" date="2016-08" db="EMBL/GenBank/DDBJ databases">
        <title>Complete genome sequence of the organohalide-respiring Epsilonproteobacterium Sulfurospirillum halorespirans.</title>
        <authorList>
            <person name="Goris T."/>
            <person name="Zimmermann J."/>
            <person name="Schenz B."/>
            <person name="Lemos M."/>
            <person name="Hackermueller J."/>
            <person name="Diekert G."/>
        </authorList>
    </citation>
    <scope>NUCLEOTIDE SEQUENCE [LARGE SCALE GENOMIC DNA]</scope>
    <source>
        <strain>DSM 13726</strain>
        <strain evidence="2">PCE-M2</strain>
    </source>
</reference>
<dbReference type="EMBL" id="CP017111">
    <property type="protein sequence ID" value="AOO66552.1"/>
    <property type="molecule type" value="Genomic_DNA"/>
</dbReference>
<sequence>MTRGFLGKRVNRVNLDLIGKGLKMDMTQKVSLQSLEEAMAKIHQRIVSEPAYRTVLYKMLAFCQATHSSVDIAEEVCSYPEMKGSLQPVSLLLSWLIACDGIEEVVLAGREGKERMFRTTIAGKAVLDKEKSGDKIATLFMQEPAYVSIYWQILGTCASPKTRAEIEVMLRGNPILESPKIYANYFIETLENAGGLEWRDKWQTTRMGMNAVSENGSSYTHTANLHS</sequence>
<protein>
    <submittedName>
        <fullName evidence="1">Uncharacterized protein</fullName>
    </submittedName>
</protein>
<evidence type="ECO:0000313" key="1">
    <source>
        <dbReference type="EMBL" id="AOO66552.1"/>
    </source>
</evidence>
<name>A0A1D7TNK0_9BACT</name>
<dbReference type="PATRIC" id="fig|1193502.14.peg.2831"/>
<accession>A0A1D7TNK0</accession>
<dbReference type="AlphaFoldDB" id="A0A1D7TNK0"/>